<evidence type="ECO:0000313" key="2">
    <source>
        <dbReference type="EMBL" id="GFT77958.1"/>
    </source>
</evidence>
<dbReference type="PANTHER" id="PTHR37984">
    <property type="entry name" value="PROTEIN CBG26694"/>
    <property type="match status" value="1"/>
</dbReference>
<dbReference type="Proteomes" id="UP000887013">
    <property type="component" value="Unassembled WGS sequence"/>
</dbReference>
<comment type="caution">
    <text evidence="2">The sequence shown here is derived from an EMBL/GenBank/DDBJ whole genome shotgun (WGS) entry which is preliminary data.</text>
</comment>
<gene>
    <name evidence="2" type="primary">Tf2-11_58</name>
    <name evidence="2" type="ORF">NPIL_74521</name>
</gene>
<dbReference type="AlphaFoldDB" id="A0A8X6PP24"/>
<dbReference type="Gene3D" id="3.30.420.10">
    <property type="entry name" value="Ribonuclease H-like superfamily/Ribonuclease H"/>
    <property type="match status" value="1"/>
</dbReference>
<evidence type="ECO:0000259" key="1">
    <source>
        <dbReference type="PROSITE" id="PS50994"/>
    </source>
</evidence>
<dbReference type="SUPFAM" id="SSF53098">
    <property type="entry name" value="Ribonuclease H-like"/>
    <property type="match status" value="1"/>
</dbReference>
<accession>A0A8X6PP24</accession>
<evidence type="ECO:0000313" key="3">
    <source>
        <dbReference type="Proteomes" id="UP000887013"/>
    </source>
</evidence>
<keyword evidence="3" id="KW-1185">Reference proteome</keyword>
<dbReference type="GO" id="GO:0015074">
    <property type="term" value="P:DNA integration"/>
    <property type="evidence" value="ECO:0007669"/>
    <property type="project" value="InterPro"/>
</dbReference>
<dbReference type="EMBL" id="BMAW01022466">
    <property type="protein sequence ID" value="GFT77958.1"/>
    <property type="molecule type" value="Genomic_DNA"/>
</dbReference>
<proteinExistence type="predicted"/>
<organism evidence="2 3">
    <name type="scientific">Nephila pilipes</name>
    <name type="common">Giant wood spider</name>
    <name type="synonym">Nephila maculata</name>
    <dbReference type="NCBI Taxonomy" id="299642"/>
    <lineage>
        <taxon>Eukaryota</taxon>
        <taxon>Metazoa</taxon>
        <taxon>Ecdysozoa</taxon>
        <taxon>Arthropoda</taxon>
        <taxon>Chelicerata</taxon>
        <taxon>Arachnida</taxon>
        <taxon>Araneae</taxon>
        <taxon>Araneomorphae</taxon>
        <taxon>Entelegynae</taxon>
        <taxon>Araneoidea</taxon>
        <taxon>Nephilidae</taxon>
        <taxon>Nephila</taxon>
    </lineage>
</organism>
<feature type="domain" description="Integrase catalytic" evidence="1">
    <location>
        <begin position="28"/>
        <end position="105"/>
    </location>
</feature>
<dbReference type="PANTHER" id="PTHR37984:SF5">
    <property type="entry name" value="PROTEIN NYNRIN-LIKE"/>
    <property type="match status" value="1"/>
</dbReference>
<sequence length="105" mass="11953">MHIKRYQIYMFRSCVSCQQAKKMRHKKSPIGPFVLPDANFAHIHIDFIGTPSAFEGIKYCRTIINIFSGSAELIPTSEMTAETTARALMHVWITKFGCPVTIIFD</sequence>
<dbReference type="InterPro" id="IPR036397">
    <property type="entry name" value="RNaseH_sf"/>
</dbReference>
<protein>
    <submittedName>
        <fullName evidence="2">Transposon Tf2-11 polyprotein</fullName>
    </submittedName>
</protein>
<dbReference type="InterPro" id="IPR001584">
    <property type="entry name" value="Integrase_cat-core"/>
</dbReference>
<dbReference type="OrthoDB" id="775972at2759"/>
<dbReference type="GO" id="GO:0003676">
    <property type="term" value="F:nucleic acid binding"/>
    <property type="evidence" value="ECO:0007669"/>
    <property type="project" value="InterPro"/>
</dbReference>
<dbReference type="PROSITE" id="PS50994">
    <property type="entry name" value="INTEGRASE"/>
    <property type="match status" value="1"/>
</dbReference>
<reference evidence="2" key="1">
    <citation type="submission" date="2020-08" db="EMBL/GenBank/DDBJ databases">
        <title>Multicomponent nature underlies the extraordinary mechanical properties of spider dragline silk.</title>
        <authorList>
            <person name="Kono N."/>
            <person name="Nakamura H."/>
            <person name="Mori M."/>
            <person name="Yoshida Y."/>
            <person name="Ohtoshi R."/>
            <person name="Malay A.D."/>
            <person name="Moran D.A.P."/>
            <person name="Tomita M."/>
            <person name="Numata K."/>
            <person name="Arakawa K."/>
        </authorList>
    </citation>
    <scope>NUCLEOTIDE SEQUENCE</scope>
</reference>
<dbReference type="InterPro" id="IPR012337">
    <property type="entry name" value="RNaseH-like_sf"/>
</dbReference>
<dbReference type="InterPro" id="IPR050951">
    <property type="entry name" value="Retrovirus_Pol_polyprotein"/>
</dbReference>
<name>A0A8X6PP24_NEPPI</name>